<dbReference type="SUPFAM" id="SSF140860">
    <property type="entry name" value="Pseudo ankyrin repeat-like"/>
    <property type="match status" value="1"/>
</dbReference>
<comment type="caution">
    <text evidence="2">The sequence shown here is derived from an EMBL/GenBank/DDBJ whole genome shotgun (WGS) entry which is preliminary data.</text>
</comment>
<proteinExistence type="predicted"/>
<protein>
    <submittedName>
        <fullName evidence="2">Uncharacterized protein</fullName>
    </submittedName>
</protein>
<evidence type="ECO:0000256" key="1">
    <source>
        <dbReference type="SAM" id="MobiDB-lite"/>
    </source>
</evidence>
<dbReference type="Proteomes" id="UP000594342">
    <property type="component" value="Unassembled WGS sequence"/>
</dbReference>
<gene>
    <name evidence="2" type="ORF">YASMINEVIRUS_1061</name>
</gene>
<sequence>MGASLGTLALKFKLDELDNNYKDNVQITEPTCPSATSQLGESVVNNDLESVRKLCSDEGLDGGLNGGQVVEPLMMSIMMDRQEIFDEIFRVYAQHFNTILEKNKTDREKKAENPLLKEKNAVTDLIDDLSYTQISMGASLPDVVKCCAWAKNIHYFKTVSESLLKQMGFFASFGFFWSPLSLCAMRGNIDTLDYLDSAGVITQRLLLWVAYGAVAGDNISVLRWVFDNEKKLPVLDCILNACVYLDRIDMFKELYPKKTTDNYCLDDNLSNLVIDNKREVMFRLLLKENLFSSKSDSKVLDYCMELGLVENMVDLICLPEKECVSAEERHIKYIYQHSDSFNRLVKDYQSDPIGDVLCYVINNDNVDYIVQCAESRFGKLDDAKVLLLVSCVTDPQLIRRILQLYDIAPITSVASIKSAVDTICHESNSVLFDVLTESYGLVISSESLERFFRTAKYDLCLKALNKSPVYNPTKVLSGLFYRVDEWDKDSIESVLDIILIKDPALEVDRYDTFGFGKSTKTDVIDLILSKIKSLNKTSMLIDIVKYSCNDVMFYHIFRNYLAKESVSKKTIAEEFKYRADDMLKGKEFDRLLFLVKEMEIPLEYSVLKNIGDKYDDKRFSILSSTVDEAKKNGVTYDKMKELITICTQRVLGDLEKRFAPNETSSKKQRLDEGDENSD</sequence>
<name>A0A5K0U9B3_9VIRU</name>
<keyword evidence="3" id="KW-1185">Reference proteome</keyword>
<reference evidence="2 3" key="1">
    <citation type="submission" date="2018-10" db="EMBL/GenBank/DDBJ databases">
        <authorList>
            <consortium name="IHU Genomes"/>
        </authorList>
    </citation>
    <scope>NUCLEOTIDE SEQUENCE [LARGE SCALE GENOMIC DNA]</scope>
    <source>
        <strain evidence="2 3">A1</strain>
    </source>
</reference>
<accession>A0A5K0U9B3</accession>
<evidence type="ECO:0000313" key="3">
    <source>
        <dbReference type="Proteomes" id="UP000594342"/>
    </source>
</evidence>
<feature type="compositionally biased region" description="Basic and acidic residues" evidence="1">
    <location>
        <begin position="657"/>
        <end position="671"/>
    </location>
</feature>
<feature type="region of interest" description="Disordered" evidence="1">
    <location>
        <begin position="657"/>
        <end position="678"/>
    </location>
</feature>
<dbReference type="EMBL" id="UPSH01000001">
    <property type="protein sequence ID" value="VBB18598.1"/>
    <property type="molecule type" value="Genomic_DNA"/>
</dbReference>
<evidence type="ECO:0000313" key="2">
    <source>
        <dbReference type="EMBL" id="VBB18598.1"/>
    </source>
</evidence>
<organism evidence="2 3">
    <name type="scientific">Yasminevirus sp. GU-2018</name>
    <dbReference type="NCBI Taxonomy" id="2420051"/>
    <lineage>
        <taxon>Viruses</taxon>
        <taxon>Varidnaviria</taxon>
        <taxon>Bamfordvirae</taxon>
        <taxon>Nucleocytoviricota</taxon>
        <taxon>Megaviricetes</taxon>
        <taxon>Imitervirales</taxon>
        <taxon>Mimiviridae</taxon>
        <taxon>Klosneuvirinae</taxon>
        <taxon>Yasminevirus</taxon>
        <taxon>Yasminevirus saudimassiliense</taxon>
    </lineage>
</organism>